<keyword evidence="2" id="KW-1185">Reference proteome</keyword>
<reference evidence="2" key="1">
    <citation type="journal article" date="2019" name="Nat. Commun.">
        <title>The genome of broomcorn millet.</title>
        <authorList>
            <person name="Zou C."/>
            <person name="Miki D."/>
            <person name="Li D."/>
            <person name="Tang Q."/>
            <person name="Xiao L."/>
            <person name="Rajput S."/>
            <person name="Deng P."/>
            <person name="Jia W."/>
            <person name="Huang R."/>
            <person name="Zhang M."/>
            <person name="Sun Y."/>
            <person name="Hu J."/>
            <person name="Fu X."/>
            <person name="Schnable P.S."/>
            <person name="Li F."/>
            <person name="Zhang H."/>
            <person name="Feng B."/>
            <person name="Zhu X."/>
            <person name="Liu R."/>
            <person name="Schnable J.C."/>
            <person name="Zhu J.-K."/>
            <person name="Zhang H."/>
        </authorList>
    </citation>
    <scope>NUCLEOTIDE SEQUENCE [LARGE SCALE GENOMIC DNA]</scope>
</reference>
<sequence length="191" mass="20658">MELEPPEAAVEDSGCTFGRCFCCWVSRCSSRIPPVAPGRDYDRTPLGADHRAAWSLLIGYLSPSSAGTSLIRLRRFRVARSGRVLGRSDDALEILNDVDYDAKGKLVQISAAAATPSADGRSLALCLFCLDFNVHGAGGEASTPPPHPVPWSFFWSSMLPTRGSAYILRLTFRRSPSCRSAPSRPLANSGR</sequence>
<proteinExistence type="predicted"/>
<gene>
    <name evidence="1" type="ORF">C2845_PM10G18220</name>
</gene>
<dbReference type="OrthoDB" id="685415at2759"/>
<comment type="caution">
    <text evidence="1">The sequence shown here is derived from an EMBL/GenBank/DDBJ whole genome shotgun (WGS) entry which is preliminary data.</text>
</comment>
<organism evidence="1 2">
    <name type="scientific">Panicum miliaceum</name>
    <name type="common">Proso millet</name>
    <name type="synonym">Broomcorn millet</name>
    <dbReference type="NCBI Taxonomy" id="4540"/>
    <lineage>
        <taxon>Eukaryota</taxon>
        <taxon>Viridiplantae</taxon>
        <taxon>Streptophyta</taxon>
        <taxon>Embryophyta</taxon>
        <taxon>Tracheophyta</taxon>
        <taxon>Spermatophyta</taxon>
        <taxon>Magnoliopsida</taxon>
        <taxon>Liliopsida</taxon>
        <taxon>Poales</taxon>
        <taxon>Poaceae</taxon>
        <taxon>PACMAD clade</taxon>
        <taxon>Panicoideae</taxon>
        <taxon>Panicodae</taxon>
        <taxon>Paniceae</taxon>
        <taxon>Panicinae</taxon>
        <taxon>Panicum</taxon>
        <taxon>Panicum sect. Panicum</taxon>
    </lineage>
</organism>
<evidence type="ECO:0000313" key="2">
    <source>
        <dbReference type="Proteomes" id="UP000275267"/>
    </source>
</evidence>
<protein>
    <submittedName>
        <fullName evidence="1">Uncharacterized protein</fullName>
    </submittedName>
</protein>
<dbReference type="AlphaFoldDB" id="A0A3L6PE52"/>
<name>A0A3L6PE52_PANMI</name>
<accession>A0A3L6PE52</accession>
<dbReference type="Proteomes" id="UP000275267">
    <property type="component" value="Unassembled WGS sequence"/>
</dbReference>
<dbReference type="EMBL" id="PQIB02000018">
    <property type="protein sequence ID" value="RLM54524.1"/>
    <property type="molecule type" value="Genomic_DNA"/>
</dbReference>
<evidence type="ECO:0000313" key="1">
    <source>
        <dbReference type="EMBL" id="RLM54524.1"/>
    </source>
</evidence>